<sequence length="179" mass="18337">MDAPAGTPSGPTDVVVIDPRAVLEGRAGEARSVKLRVPAALLPALSKGINKLGDMDDPMDEYYFGKAAEIFEYRLVGVSSTQSGFTSIVTAEALERARASGGGGGASGGGGGGGGGEGAPPLPDWESFRQDLLSGAARFPSRRHPFLFAGHMLESAEAAVYELKEGDETVGLLVSSEAA</sequence>
<feature type="region of interest" description="Disordered" evidence="1">
    <location>
        <begin position="98"/>
        <end position="122"/>
    </location>
</feature>
<evidence type="ECO:0000313" key="2">
    <source>
        <dbReference type="EMBL" id="GBF92041.1"/>
    </source>
</evidence>
<dbReference type="InParanoid" id="A0A2V0NWN9"/>
<keyword evidence="3" id="KW-1185">Reference proteome</keyword>
<evidence type="ECO:0000313" key="3">
    <source>
        <dbReference type="Proteomes" id="UP000247498"/>
    </source>
</evidence>
<accession>A0A2V0NWN9</accession>
<feature type="compositionally biased region" description="Gly residues" evidence="1">
    <location>
        <begin position="100"/>
        <end position="118"/>
    </location>
</feature>
<organism evidence="2 3">
    <name type="scientific">Raphidocelis subcapitata</name>
    <dbReference type="NCBI Taxonomy" id="307507"/>
    <lineage>
        <taxon>Eukaryota</taxon>
        <taxon>Viridiplantae</taxon>
        <taxon>Chlorophyta</taxon>
        <taxon>core chlorophytes</taxon>
        <taxon>Chlorophyceae</taxon>
        <taxon>CS clade</taxon>
        <taxon>Sphaeropleales</taxon>
        <taxon>Selenastraceae</taxon>
        <taxon>Raphidocelis</taxon>
    </lineage>
</organism>
<dbReference type="OrthoDB" id="509153at2759"/>
<gene>
    <name evidence="2" type="ORF">Rsub_04388</name>
</gene>
<dbReference type="EMBL" id="BDRX01000029">
    <property type="protein sequence ID" value="GBF92041.1"/>
    <property type="molecule type" value="Genomic_DNA"/>
</dbReference>
<evidence type="ECO:0000256" key="1">
    <source>
        <dbReference type="SAM" id="MobiDB-lite"/>
    </source>
</evidence>
<dbReference type="AlphaFoldDB" id="A0A2V0NWN9"/>
<comment type="caution">
    <text evidence="2">The sequence shown here is derived from an EMBL/GenBank/DDBJ whole genome shotgun (WGS) entry which is preliminary data.</text>
</comment>
<dbReference type="Proteomes" id="UP000247498">
    <property type="component" value="Unassembled WGS sequence"/>
</dbReference>
<reference evidence="2 3" key="1">
    <citation type="journal article" date="2018" name="Sci. Rep.">
        <title>Raphidocelis subcapitata (=Pseudokirchneriella subcapitata) provides an insight into genome evolution and environmental adaptations in the Sphaeropleales.</title>
        <authorList>
            <person name="Suzuki S."/>
            <person name="Yamaguchi H."/>
            <person name="Nakajima N."/>
            <person name="Kawachi M."/>
        </authorList>
    </citation>
    <scope>NUCLEOTIDE SEQUENCE [LARGE SCALE GENOMIC DNA]</scope>
    <source>
        <strain evidence="2 3">NIES-35</strain>
    </source>
</reference>
<proteinExistence type="predicted"/>
<protein>
    <submittedName>
        <fullName evidence="2">Uncharacterized protein</fullName>
    </submittedName>
</protein>
<name>A0A2V0NWN9_9CHLO</name>